<dbReference type="EMBL" id="SRYM01000082">
    <property type="protein sequence ID" value="TGY53790.1"/>
    <property type="molecule type" value="Genomic_DNA"/>
</dbReference>
<dbReference type="AlphaFoldDB" id="A0A3L7ZXF3"/>
<keyword evidence="1" id="KW-0472">Membrane</keyword>
<evidence type="ECO:0000256" key="1">
    <source>
        <dbReference type="SAM" id="Phobius"/>
    </source>
</evidence>
<dbReference type="EMBL" id="RAYI01000005">
    <property type="protein sequence ID" value="RLT74710.1"/>
    <property type="molecule type" value="Genomic_DNA"/>
</dbReference>
<reference evidence="3 5" key="2">
    <citation type="submission" date="2019-04" db="EMBL/GenBank/DDBJ databases">
        <title>Microbes associate with the intestines of laboratory mice.</title>
        <authorList>
            <person name="Navarre W."/>
            <person name="Wong E."/>
            <person name="Huang K."/>
            <person name="Tropini C."/>
            <person name="Ng K."/>
            <person name="Yu B."/>
        </authorList>
    </citation>
    <scope>NUCLEOTIDE SEQUENCE [LARGE SCALE GENOMIC DNA]</scope>
    <source>
        <strain evidence="3 5">NM39_I3</strain>
    </source>
</reference>
<dbReference type="Proteomes" id="UP000310032">
    <property type="component" value="Unassembled WGS sequence"/>
</dbReference>
<keyword evidence="1" id="KW-1133">Transmembrane helix</keyword>
<evidence type="ECO:0000313" key="2">
    <source>
        <dbReference type="EMBL" id="RLT74710.1"/>
    </source>
</evidence>
<reference evidence="2 4" key="1">
    <citation type="submission" date="2018-09" db="EMBL/GenBank/DDBJ databases">
        <title>Murine metabolic-syndrome-specific gut microbial biobank.</title>
        <authorList>
            <person name="Liu C."/>
        </authorList>
    </citation>
    <scope>NUCLEOTIDE SEQUENCE [LARGE SCALE GENOMIC DNA]</scope>
    <source>
        <strain evidence="2 4">8-P5</strain>
    </source>
</reference>
<evidence type="ECO:0000313" key="5">
    <source>
        <dbReference type="Proteomes" id="UP000310032"/>
    </source>
</evidence>
<evidence type="ECO:0000313" key="3">
    <source>
        <dbReference type="EMBL" id="TGY53790.1"/>
    </source>
</evidence>
<proteinExistence type="predicted"/>
<gene>
    <name evidence="2" type="ORF">D7V78_03535</name>
    <name evidence="3" type="ORF">E5342_18020</name>
</gene>
<comment type="caution">
    <text evidence="2">The sequence shown here is derived from an EMBL/GenBank/DDBJ whole genome shotgun (WGS) entry which is preliminary data.</text>
</comment>
<evidence type="ECO:0000313" key="4">
    <source>
        <dbReference type="Proteomes" id="UP000278164"/>
    </source>
</evidence>
<name>A0A3L7ZXF3_PARDI</name>
<organism evidence="2 4">
    <name type="scientific">Parabacteroides distasonis</name>
    <dbReference type="NCBI Taxonomy" id="823"/>
    <lineage>
        <taxon>Bacteria</taxon>
        <taxon>Pseudomonadati</taxon>
        <taxon>Bacteroidota</taxon>
        <taxon>Bacteroidia</taxon>
        <taxon>Bacteroidales</taxon>
        <taxon>Tannerellaceae</taxon>
        <taxon>Parabacteroides</taxon>
    </lineage>
</organism>
<sequence length="67" mass="7914">MHSKSFVSNFWGALHIFVPLLEKQSLLIVILFVFLCLFKTFCLFALFCIQKIDEEIDFFILKKLGRL</sequence>
<protein>
    <submittedName>
        <fullName evidence="2">Uncharacterized protein</fullName>
    </submittedName>
</protein>
<dbReference type="Proteomes" id="UP000278164">
    <property type="component" value="Unassembled WGS sequence"/>
</dbReference>
<accession>A0A3L7ZXF3</accession>
<keyword evidence="1" id="KW-0812">Transmembrane</keyword>
<feature type="transmembrane region" description="Helical" evidence="1">
    <location>
        <begin position="26"/>
        <end position="49"/>
    </location>
</feature>